<feature type="domain" description="Cytochrome c" evidence="10">
    <location>
        <begin position="990"/>
        <end position="1118"/>
    </location>
</feature>
<proteinExistence type="predicted"/>
<dbReference type="Pfam" id="PF13205">
    <property type="entry name" value="Big_5"/>
    <property type="match status" value="1"/>
</dbReference>
<evidence type="ECO:0000256" key="8">
    <source>
        <dbReference type="SAM" id="SignalP"/>
    </source>
</evidence>
<dbReference type="InterPro" id="IPR008979">
    <property type="entry name" value="Galactose-bd-like_sf"/>
</dbReference>
<dbReference type="PROSITE" id="PS51007">
    <property type="entry name" value="CYTC"/>
    <property type="match status" value="1"/>
</dbReference>
<dbReference type="CDD" id="cd00146">
    <property type="entry name" value="PKD"/>
    <property type="match status" value="1"/>
</dbReference>
<dbReference type="InterPro" id="IPR009056">
    <property type="entry name" value="Cyt_c-like_dom"/>
</dbReference>
<dbReference type="SUPFAM" id="SSF75011">
    <property type="entry name" value="3-carboxy-cis,cis-mucoante lactonizing enzyme"/>
    <property type="match status" value="1"/>
</dbReference>
<dbReference type="InterPro" id="IPR035986">
    <property type="entry name" value="PKD_dom_sf"/>
</dbReference>
<dbReference type="RefSeq" id="WP_261697175.1">
    <property type="nucleotide sequence ID" value="NZ_CP104694.1"/>
</dbReference>
<dbReference type="Gene3D" id="2.60.40.10">
    <property type="entry name" value="Immunoglobulins"/>
    <property type="match status" value="1"/>
</dbReference>
<feature type="domain" description="PKD" evidence="9">
    <location>
        <begin position="501"/>
        <end position="571"/>
    </location>
</feature>
<evidence type="ECO:0000259" key="10">
    <source>
        <dbReference type="PROSITE" id="PS51007"/>
    </source>
</evidence>
<dbReference type="EMBL" id="CP104694">
    <property type="protein sequence ID" value="UXI70224.1"/>
    <property type="molecule type" value="Genomic_DNA"/>
</dbReference>
<keyword evidence="2 6" id="KW-0479">Metal-binding</keyword>
<dbReference type="PROSITE" id="PS50093">
    <property type="entry name" value="PKD"/>
    <property type="match status" value="1"/>
</dbReference>
<dbReference type="SUPFAM" id="SSF49299">
    <property type="entry name" value="PKD domain"/>
    <property type="match status" value="1"/>
</dbReference>
<keyword evidence="4" id="KW-0560">Oxidoreductase</keyword>
<sequence>MPSQNRSGIRKPLCSLMAALAFSGLAQAQLPPVVPGFPTNVSCTPGQLLSRQVGFDRTTSIIYHNGRLYSNDVTGGVRREWLFTTPSDPTTLTVVNNTAAVPWISDHGNHGHSKSGDYAGNGGGMRLRRVSPGVNANFDTIPESFYNVQTPPPGAFGLHHLYYPWAVPFHPISYSPSPGVARLWRANQLLAEWDALVDHGVAGNGVLIGNLLFIVSDQSMLGVLAYDIAPVFDTPPRPPQLLDKLPGAIGGYLGPAVWENYLLMVGGTNQDQMIVVDYSDPANLRLVTTIDLRGTASMNAGSNVPYIQTQDQYVFARRHKIDMERLEPVLELDEVGNARPAGSVSGALDVSQYTLPLGNLLVSGAYSAPGRDGVGVWCHQATPDTRSPTVGYHVPRPDQTNFPVGAPITLVISETLESFTIVNGTSVIVRPLGGEPVAAWTSFAHDRLLTITPRSYLAPNTTYEVVIPAGGIKDAAGNGIEGYTFRFSTGATAMGGNAAPVISAFSADQSPVAPGTSVTFTASATDPENDALQYRFTFGDGSAATAWSSTPSASHSFAEAGHFDVKLQVRDLKPGGTVSTVVDTTMQTVAAIPANPLPTHSSTLSLDDTRRTIWVVDPDNDAVIRYGADSRTVQQRIDLRALLASDNPVHPTSVAVTPAGEAWITARDADRVLVLSATGQLLANIDTGYGSAPQAVAIQRDGVRAFVSLARRGNTDRNNGQLVQYATATRTESGRLELGPGAHAIALTGNGSRAFVSRLISREHYGEVWDINATAMTLTRTLPLWRDRGVPGLDSGGSDGPGVPNYITSLVLAPQQDWLWYTAVKADTNRGLFFKLDTLFNQASTHDSTVRPVLGRINLTAAGGVPQEPGRAEPGAARGRVDIDNADSPSALVFSPRGDYAFAALQGNNTIAVFDDFAIRGGAGRSTVWRLPSGAAPQGLLLDTTTQTLWSQNLLSRDVTAIPVGDFLRSGTRTLAPATIPSGVAERLSPEVLAGKRTFYFAGDSVDGINDMSFEGYISCASCHLDGGHDGRTWDFTQRGEGFRNTTTLHGRHGMQHGNVHWTGNFDEIQDFVLDMVNEFRGRGFLPPGQEPHPSLGSPNAGRSAELDQLAAYVASLDPFTIPRSPYRQPNGTLTSGAQAGAAVFTAQGCGSCHLPGAEYTDSSVGTATLHNVGTLRDSSGQRLGQTLAGIDTPTLIGVWETGPYFHDGSATRLEDVFSVTGGRMLQAEHAQLNGSAFMDNFPQFNSDSSAHGRHVQGIDSAGDGVTWTNVEGTAGNGAIEVRFIPSVNGTIRLRVNGTTVRDHSFLRQPTHFEWTRVRFEDIPLQAGATNTVVLELTQFSNGWEPISIDDITVSTTADRALAEPHRRVLALPGADMANLLAFLRELDGRDANGEPPNADRLFADGFE</sequence>
<name>A0ABY6BKC6_9GAMM</name>
<dbReference type="InterPro" id="IPR015943">
    <property type="entry name" value="WD40/YVTN_repeat-like_dom_sf"/>
</dbReference>
<feature type="chain" id="PRO_5047273030" evidence="8">
    <location>
        <begin position="29"/>
        <end position="1408"/>
    </location>
</feature>
<protein>
    <submittedName>
        <fullName evidence="11">Ig-like domain-containing protein</fullName>
    </submittedName>
</protein>
<gene>
    <name evidence="11" type="ORF">N4264_11495</name>
</gene>
<dbReference type="SUPFAM" id="SSF49785">
    <property type="entry name" value="Galactose-binding domain-like"/>
    <property type="match status" value="1"/>
</dbReference>
<dbReference type="Gene3D" id="2.130.10.10">
    <property type="entry name" value="YVTN repeat-like/Quinoprotein amine dehydrogenase"/>
    <property type="match status" value="2"/>
</dbReference>
<accession>A0ABY6BKC6</accession>
<dbReference type="Gene3D" id="1.10.760.10">
    <property type="entry name" value="Cytochrome c-like domain"/>
    <property type="match status" value="1"/>
</dbReference>
<organism evidence="11 12">
    <name type="scientific">Tahibacter amnicola</name>
    <dbReference type="NCBI Taxonomy" id="2976241"/>
    <lineage>
        <taxon>Bacteria</taxon>
        <taxon>Pseudomonadati</taxon>
        <taxon>Pseudomonadota</taxon>
        <taxon>Gammaproteobacteria</taxon>
        <taxon>Lysobacterales</taxon>
        <taxon>Rhodanobacteraceae</taxon>
        <taxon>Tahibacter</taxon>
    </lineage>
</organism>
<reference evidence="11" key="1">
    <citation type="submission" date="2022-09" db="EMBL/GenBank/DDBJ databases">
        <title>Tahibacter sp. nov., isolated from a fresh water.</title>
        <authorList>
            <person name="Baek J.H."/>
            <person name="Lee J.K."/>
            <person name="Kim J.M."/>
            <person name="Jeon C.O."/>
        </authorList>
    </citation>
    <scope>NUCLEOTIDE SEQUENCE</scope>
    <source>
        <strain evidence="11">W38</strain>
    </source>
</reference>
<feature type="signal peptide" evidence="8">
    <location>
        <begin position="1"/>
        <end position="28"/>
    </location>
</feature>
<keyword evidence="12" id="KW-1185">Reference proteome</keyword>
<evidence type="ECO:0000313" key="12">
    <source>
        <dbReference type="Proteomes" id="UP001064632"/>
    </source>
</evidence>
<feature type="region of interest" description="Disordered" evidence="7">
    <location>
        <begin position="862"/>
        <end position="882"/>
    </location>
</feature>
<dbReference type="InterPro" id="IPR022409">
    <property type="entry name" value="PKD/Chitinase_dom"/>
</dbReference>
<dbReference type="PANTHER" id="PTHR30600:SF10">
    <property type="entry name" value="BLL6722 PROTEIN"/>
    <property type="match status" value="1"/>
</dbReference>
<evidence type="ECO:0000313" key="11">
    <source>
        <dbReference type="EMBL" id="UXI70224.1"/>
    </source>
</evidence>
<dbReference type="Gene3D" id="2.60.120.260">
    <property type="entry name" value="Galactose-binding domain-like"/>
    <property type="match status" value="1"/>
</dbReference>
<evidence type="ECO:0000256" key="7">
    <source>
        <dbReference type="SAM" id="MobiDB-lite"/>
    </source>
</evidence>
<keyword evidence="1 6" id="KW-0349">Heme</keyword>
<evidence type="ECO:0000256" key="5">
    <source>
        <dbReference type="ARBA" id="ARBA00023004"/>
    </source>
</evidence>
<keyword evidence="3 8" id="KW-0732">Signal</keyword>
<dbReference type="SMART" id="SM00089">
    <property type="entry name" value="PKD"/>
    <property type="match status" value="1"/>
</dbReference>
<dbReference type="SUPFAM" id="SSF46626">
    <property type="entry name" value="Cytochrome c"/>
    <property type="match status" value="2"/>
</dbReference>
<evidence type="ECO:0000256" key="3">
    <source>
        <dbReference type="ARBA" id="ARBA00022729"/>
    </source>
</evidence>
<dbReference type="InterPro" id="IPR013783">
    <property type="entry name" value="Ig-like_fold"/>
</dbReference>
<dbReference type="InterPro" id="IPR051395">
    <property type="entry name" value="Cytochrome_c_Peroxidase/MauG"/>
</dbReference>
<dbReference type="PANTHER" id="PTHR30600">
    <property type="entry name" value="CYTOCHROME C PEROXIDASE-RELATED"/>
    <property type="match status" value="1"/>
</dbReference>
<evidence type="ECO:0000256" key="4">
    <source>
        <dbReference type="ARBA" id="ARBA00023002"/>
    </source>
</evidence>
<dbReference type="Proteomes" id="UP001064632">
    <property type="component" value="Chromosome"/>
</dbReference>
<dbReference type="Pfam" id="PF18911">
    <property type="entry name" value="PKD_4"/>
    <property type="match status" value="1"/>
</dbReference>
<evidence type="ECO:0000256" key="6">
    <source>
        <dbReference type="PROSITE-ProRule" id="PRU00433"/>
    </source>
</evidence>
<dbReference type="InterPro" id="IPR032812">
    <property type="entry name" value="SbsA_Ig"/>
</dbReference>
<evidence type="ECO:0000256" key="2">
    <source>
        <dbReference type="ARBA" id="ARBA00022723"/>
    </source>
</evidence>
<keyword evidence="5 6" id="KW-0408">Iron</keyword>
<dbReference type="InterPro" id="IPR000601">
    <property type="entry name" value="PKD_dom"/>
</dbReference>
<dbReference type="InterPro" id="IPR036909">
    <property type="entry name" value="Cyt_c-like_dom_sf"/>
</dbReference>
<evidence type="ECO:0000256" key="1">
    <source>
        <dbReference type="ARBA" id="ARBA00022617"/>
    </source>
</evidence>
<evidence type="ECO:0000259" key="9">
    <source>
        <dbReference type="PROSITE" id="PS50093"/>
    </source>
</evidence>